<dbReference type="PIRSF" id="PIRSF000350">
    <property type="entry name" value="Mercury_reductase_MerA"/>
    <property type="match status" value="1"/>
</dbReference>
<comment type="caution">
    <text evidence="17">The sequence shown here is derived from an EMBL/GenBank/DDBJ whole genome shotgun (WGS) entry which is preliminary data.</text>
</comment>
<dbReference type="InterPro" id="IPR016156">
    <property type="entry name" value="FAD/NAD-linked_Rdtase_dimer_sf"/>
</dbReference>
<evidence type="ECO:0000313" key="17">
    <source>
        <dbReference type="EMBL" id="MDQ0513890.1"/>
    </source>
</evidence>
<gene>
    <name evidence="17" type="ORF">J2Z62_000328</name>
</gene>
<dbReference type="SUPFAM" id="SSF55424">
    <property type="entry name" value="FAD/NAD-linked reductases, dimerisation (C-terminal) domain"/>
    <property type="match status" value="1"/>
</dbReference>
<evidence type="ECO:0000256" key="5">
    <source>
        <dbReference type="ARBA" id="ARBA00022630"/>
    </source>
</evidence>
<keyword evidence="5 14" id="KW-0285">Flavoprotein</keyword>
<dbReference type="Gene3D" id="3.30.390.30">
    <property type="match status" value="1"/>
</dbReference>
<dbReference type="GO" id="GO:0004148">
    <property type="term" value="F:dihydrolipoyl dehydrogenase (NADH) activity"/>
    <property type="evidence" value="ECO:0007669"/>
    <property type="project" value="UniProtKB-EC"/>
</dbReference>
<keyword evidence="8" id="KW-0520">NAD</keyword>
<proteinExistence type="inferred from homology"/>
<evidence type="ECO:0000256" key="6">
    <source>
        <dbReference type="ARBA" id="ARBA00022827"/>
    </source>
</evidence>
<dbReference type="SUPFAM" id="SSF51905">
    <property type="entry name" value="FAD/NAD(P)-binding domain"/>
    <property type="match status" value="2"/>
</dbReference>
<evidence type="ECO:0000256" key="4">
    <source>
        <dbReference type="ARBA" id="ARBA00016961"/>
    </source>
</evidence>
<evidence type="ECO:0000259" key="15">
    <source>
        <dbReference type="Pfam" id="PF02852"/>
    </source>
</evidence>
<evidence type="ECO:0000256" key="1">
    <source>
        <dbReference type="ARBA" id="ARBA00001974"/>
    </source>
</evidence>
<dbReference type="InterPro" id="IPR001100">
    <property type="entry name" value="Pyr_nuc-diS_OxRdtase"/>
</dbReference>
<keyword evidence="10 14" id="KW-0676">Redox-active center</keyword>
<evidence type="ECO:0000313" key="18">
    <source>
        <dbReference type="Proteomes" id="UP001240643"/>
    </source>
</evidence>
<evidence type="ECO:0000256" key="3">
    <source>
        <dbReference type="ARBA" id="ARBA00012608"/>
    </source>
</evidence>
<dbReference type="InterPro" id="IPR036188">
    <property type="entry name" value="FAD/NAD-bd_sf"/>
</dbReference>
<feature type="domain" description="Pyridine nucleotide-disulphide oxidoreductase dimerisation" evidence="15">
    <location>
        <begin position="342"/>
        <end position="450"/>
    </location>
</feature>
<dbReference type="PRINTS" id="PR00368">
    <property type="entry name" value="FADPNR"/>
</dbReference>
<evidence type="ECO:0000256" key="13">
    <source>
        <dbReference type="ARBA" id="ARBA00049187"/>
    </source>
</evidence>
<comment type="cofactor">
    <cofactor evidence="1">
        <name>FAD</name>
        <dbReference type="ChEBI" id="CHEBI:57692"/>
    </cofactor>
</comment>
<keyword evidence="7 14" id="KW-0560">Oxidoreductase</keyword>
<evidence type="ECO:0000256" key="7">
    <source>
        <dbReference type="ARBA" id="ARBA00023002"/>
    </source>
</evidence>
<feature type="domain" description="FAD/NAD(P)-binding" evidence="16">
    <location>
        <begin position="4"/>
        <end position="319"/>
    </location>
</feature>
<dbReference type="PANTHER" id="PTHR22912:SF160">
    <property type="entry name" value="DIHYDROLIPOYL DEHYDROGENASE"/>
    <property type="match status" value="1"/>
</dbReference>
<evidence type="ECO:0000256" key="2">
    <source>
        <dbReference type="ARBA" id="ARBA00007532"/>
    </source>
</evidence>
<evidence type="ECO:0000256" key="12">
    <source>
        <dbReference type="ARBA" id="ARBA00033023"/>
    </source>
</evidence>
<evidence type="ECO:0000256" key="9">
    <source>
        <dbReference type="ARBA" id="ARBA00023157"/>
    </source>
</evidence>
<organism evidence="17 18">
    <name type="scientific">Mycoplasmoides fastidiosum</name>
    <dbReference type="NCBI Taxonomy" id="92758"/>
    <lineage>
        <taxon>Bacteria</taxon>
        <taxon>Bacillati</taxon>
        <taxon>Mycoplasmatota</taxon>
        <taxon>Mycoplasmoidales</taxon>
        <taxon>Mycoplasmoidaceae</taxon>
        <taxon>Mycoplasmoides</taxon>
    </lineage>
</organism>
<dbReference type="Proteomes" id="UP001240643">
    <property type="component" value="Unassembled WGS sequence"/>
</dbReference>
<dbReference type="RefSeq" id="WP_256547416.1">
    <property type="nucleotide sequence ID" value="NZ_CP101809.1"/>
</dbReference>
<comment type="catalytic activity">
    <reaction evidence="13">
        <text>N(6)-[(R)-dihydrolipoyl]-L-lysyl-[protein] + NAD(+) = N(6)-[(R)-lipoyl]-L-lysyl-[protein] + NADH + H(+)</text>
        <dbReference type="Rhea" id="RHEA:15045"/>
        <dbReference type="Rhea" id="RHEA-COMP:10474"/>
        <dbReference type="Rhea" id="RHEA-COMP:10475"/>
        <dbReference type="ChEBI" id="CHEBI:15378"/>
        <dbReference type="ChEBI" id="CHEBI:57540"/>
        <dbReference type="ChEBI" id="CHEBI:57945"/>
        <dbReference type="ChEBI" id="CHEBI:83099"/>
        <dbReference type="ChEBI" id="CHEBI:83100"/>
        <dbReference type="EC" id="1.8.1.4"/>
    </reaction>
</comment>
<comment type="similarity">
    <text evidence="2 14">Belongs to the class-I pyridine nucleotide-disulfide oxidoreductase family.</text>
</comment>
<dbReference type="PRINTS" id="PR00411">
    <property type="entry name" value="PNDRDTASEI"/>
</dbReference>
<protein>
    <recommendedName>
        <fullName evidence="4">Dihydrolipoyl dehydrogenase</fullName>
        <ecNumber evidence="3">1.8.1.4</ecNumber>
    </recommendedName>
    <alternativeName>
        <fullName evidence="11">Dihydrolipoamide dehydrogenase</fullName>
    </alternativeName>
    <alternativeName>
        <fullName evidence="12">E3 component of pyruvate complex</fullName>
    </alternativeName>
</protein>
<dbReference type="PROSITE" id="PS00076">
    <property type="entry name" value="PYRIDINE_REDOX_1"/>
    <property type="match status" value="1"/>
</dbReference>
<keyword evidence="9" id="KW-1015">Disulfide bond</keyword>
<name>A0ABU0LYW9_9BACT</name>
<sequence length="464" mass="51150">MKKYDVIVIGAGPGGYTLAVDLAKNNLKVGLIEKNFLGGTCVNYGCIPTKALLSSAKKINNLKHYADYGIDVNVQKIDYTKIQTNRAQLKEKLNGAINATLIGAKVDLFTDEATVIDEHSLQLKSGETLEFDKLVLATGSRSRELDLPGFAAARQAEVLSTSSYFLYYNQPQLFKSLTIIGGGPISVEFAYLYATLGVEVTILQDMPTIIPQFDVSGIKLVDEMLKDMGIKIVTGAKILEMTADFQLIYEHDGHKHQIKTEKYLETVGRIINDESFTNLNLARDQRNRLVLTPDLKTSLAHVYALGDVTAQIQLSNVAYIHSGIIARSILGLKSRPINLSNVPYALYLSPEIASVGASEQFLQKTKKPEEYQVVEIPAAQLPRNHAEQRFSRGFFKLIVDPQTHLILGAHIGLDDASILINELAVAMNNNLTIDDLAATAHTHPTLSEAIYYVTRNLSLQFAQK</sequence>
<dbReference type="EC" id="1.8.1.4" evidence="3"/>
<dbReference type="NCBIfam" id="NF004945">
    <property type="entry name" value="PRK06292.2-3"/>
    <property type="match status" value="1"/>
</dbReference>
<evidence type="ECO:0000256" key="10">
    <source>
        <dbReference type="ARBA" id="ARBA00023284"/>
    </source>
</evidence>
<evidence type="ECO:0000259" key="16">
    <source>
        <dbReference type="Pfam" id="PF07992"/>
    </source>
</evidence>
<reference evidence="17" key="1">
    <citation type="submission" date="2023-07" db="EMBL/GenBank/DDBJ databases">
        <title>Genomic Encyclopedia of Type Strains, Phase IV (KMG-IV): sequencing the most valuable type-strain genomes for metagenomic binning, comparative biology and taxonomic classification.</title>
        <authorList>
            <person name="Goeker M."/>
        </authorList>
    </citation>
    <scope>NUCLEOTIDE SEQUENCE [LARGE SCALE GENOMIC DNA]</scope>
    <source>
        <strain evidence="17">DSM 21204</strain>
    </source>
</reference>
<dbReference type="Pfam" id="PF02852">
    <property type="entry name" value="Pyr_redox_dim"/>
    <property type="match status" value="1"/>
</dbReference>
<dbReference type="InterPro" id="IPR004099">
    <property type="entry name" value="Pyr_nucl-diS_OxRdtase_dimer"/>
</dbReference>
<dbReference type="InterPro" id="IPR050151">
    <property type="entry name" value="Class-I_Pyr_Nuc-Dis_Oxidored"/>
</dbReference>
<dbReference type="PANTHER" id="PTHR22912">
    <property type="entry name" value="DISULFIDE OXIDOREDUCTASE"/>
    <property type="match status" value="1"/>
</dbReference>
<accession>A0ABU0LYW9</accession>
<evidence type="ECO:0000256" key="8">
    <source>
        <dbReference type="ARBA" id="ARBA00023027"/>
    </source>
</evidence>
<keyword evidence="6 14" id="KW-0274">FAD</keyword>
<dbReference type="EMBL" id="JAUSWO010000001">
    <property type="protein sequence ID" value="MDQ0513890.1"/>
    <property type="molecule type" value="Genomic_DNA"/>
</dbReference>
<evidence type="ECO:0000256" key="11">
    <source>
        <dbReference type="ARBA" id="ARBA00031281"/>
    </source>
</evidence>
<dbReference type="InterPro" id="IPR023753">
    <property type="entry name" value="FAD/NAD-binding_dom"/>
</dbReference>
<dbReference type="Gene3D" id="3.50.50.60">
    <property type="entry name" value="FAD/NAD(P)-binding domain"/>
    <property type="match status" value="2"/>
</dbReference>
<dbReference type="InterPro" id="IPR012999">
    <property type="entry name" value="Pyr_OxRdtase_I_AS"/>
</dbReference>
<keyword evidence="18" id="KW-1185">Reference proteome</keyword>
<dbReference type="Pfam" id="PF07992">
    <property type="entry name" value="Pyr_redox_2"/>
    <property type="match status" value="1"/>
</dbReference>
<evidence type="ECO:0000256" key="14">
    <source>
        <dbReference type="RuleBase" id="RU003691"/>
    </source>
</evidence>